<dbReference type="InterPro" id="IPR008331">
    <property type="entry name" value="Ferritin_DPS_dom"/>
</dbReference>
<dbReference type="GO" id="GO:0003677">
    <property type="term" value="F:DNA binding"/>
    <property type="evidence" value="ECO:0007669"/>
    <property type="project" value="UniProtKB-KW"/>
</dbReference>
<dbReference type="EMBL" id="FNAK01000004">
    <property type="protein sequence ID" value="SDE11912.1"/>
    <property type="molecule type" value="Genomic_DNA"/>
</dbReference>
<dbReference type="InterPro" id="IPR012347">
    <property type="entry name" value="Ferritin-like"/>
</dbReference>
<dbReference type="PRINTS" id="PR01346">
    <property type="entry name" value="HELNAPAPROT"/>
</dbReference>
<dbReference type="GO" id="GO:0016722">
    <property type="term" value="F:oxidoreductase activity, acting on metal ions"/>
    <property type="evidence" value="ECO:0007669"/>
    <property type="project" value="InterPro"/>
</dbReference>
<dbReference type="PANTHER" id="PTHR42932:SF3">
    <property type="entry name" value="DNA PROTECTION DURING STARVATION PROTEIN"/>
    <property type="match status" value="1"/>
</dbReference>
<name>A0A1G7AAQ9_9PROT</name>
<dbReference type="Pfam" id="PF00210">
    <property type="entry name" value="Ferritin"/>
    <property type="match status" value="1"/>
</dbReference>
<evidence type="ECO:0000256" key="2">
    <source>
        <dbReference type="RuleBase" id="RU003875"/>
    </source>
</evidence>
<evidence type="ECO:0000313" key="4">
    <source>
        <dbReference type="EMBL" id="SDE11912.1"/>
    </source>
</evidence>
<feature type="domain" description="Ferritin/DPS" evidence="3">
    <location>
        <begin position="31"/>
        <end position="169"/>
    </location>
</feature>
<proteinExistence type="inferred from homology"/>
<keyword evidence="4" id="KW-0238">DNA-binding</keyword>
<protein>
    <submittedName>
        <fullName evidence="4">Starvation-inducible DNA-binding protein</fullName>
    </submittedName>
</protein>
<dbReference type="OrthoDB" id="9797687at2"/>
<dbReference type="Proteomes" id="UP000183685">
    <property type="component" value="Unassembled WGS sequence"/>
</dbReference>
<dbReference type="PIRSF" id="PIRSF005900">
    <property type="entry name" value="Dps"/>
    <property type="match status" value="1"/>
</dbReference>
<accession>A0A1G7AAQ9</accession>
<sequence length="170" mass="18839">MSNTAQVFATKAHDEKIDTGIRERDTSKLAQYLSNALADSYILYLQTQGVHWNVVGPAFYGLHKLTETQYEDLAEAIDSIAERIRALGHPAPASFSEFEENSILTSEPGVATTEEFLRKLVDGNTSIADRMRKSVAAAEEIDDVYTADLLTARIGAHEEAAWMYRSLLAQ</sequence>
<dbReference type="SUPFAM" id="SSF47240">
    <property type="entry name" value="Ferritin-like"/>
    <property type="match status" value="1"/>
</dbReference>
<dbReference type="CDD" id="cd01043">
    <property type="entry name" value="DPS"/>
    <property type="match status" value="1"/>
</dbReference>
<dbReference type="InterPro" id="IPR023188">
    <property type="entry name" value="DPS_DNA-bd_CS"/>
</dbReference>
<dbReference type="PROSITE" id="PS00818">
    <property type="entry name" value="DPS_1"/>
    <property type="match status" value="1"/>
</dbReference>
<organism evidence="4 5">
    <name type="scientific">Kordiimonas lacus</name>
    <dbReference type="NCBI Taxonomy" id="637679"/>
    <lineage>
        <taxon>Bacteria</taxon>
        <taxon>Pseudomonadati</taxon>
        <taxon>Pseudomonadota</taxon>
        <taxon>Alphaproteobacteria</taxon>
        <taxon>Kordiimonadales</taxon>
        <taxon>Kordiimonadaceae</taxon>
        <taxon>Kordiimonas</taxon>
    </lineage>
</organism>
<dbReference type="InterPro" id="IPR009078">
    <property type="entry name" value="Ferritin-like_SF"/>
</dbReference>
<dbReference type="GO" id="GO:0008199">
    <property type="term" value="F:ferric iron binding"/>
    <property type="evidence" value="ECO:0007669"/>
    <property type="project" value="InterPro"/>
</dbReference>
<dbReference type="PROSITE" id="PS00819">
    <property type="entry name" value="DPS_2"/>
    <property type="match status" value="1"/>
</dbReference>
<dbReference type="InterPro" id="IPR002177">
    <property type="entry name" value="DPS_DNA-bd"/>
</dbReference>
<dbReference type="STRING" id="637679.GCA_001550055_01698"/>
<evidence type="ECO:0000256" key="1">
    <source>
        <dbReference type="ARBA" id="ARBA00009497"/>
    </source>
</evidence>
<dbReference type="AlphaFoldDB" id="A0A1G7AAQ9"/>
<comment type="similarity">
    <text evidence="1 2">Belongs to the Dps family.</text>
</comment>
<evidence type="ECO:0000313" key="5">
    <source>
        <dbReference type="Proteomes" id="UP000183685"/>
    </source>
</evidence>
<dbReference type="RefSeq" id="WP_068303838.1">
    <property type="nucleotide sequence ID" value="NZ_DAIOMO010000004.1"/>
</dbReference>
<dbReference type="Gene3D" id="1.20.1260.10">
    <property type="match status" value="1"/>
</dbReference>
<reference evidence="4 5" key="1">
    <citation type="submission" date="2016-10" db="EMBL/GenBank/DDBJ databases">
        <authorList>
            <person name="de Groot N.N."/>
        </authorList>
    </citation>
    <scope>NUCLEOTIDE SEQUENCE [LARGE SCALE GENOMIC DNA]</scope>
    <source>
        <strain evidence="4 5">CGMCC 1.9109</strain>
    </source>
</reference>
<keyword evidence="5" id="KW-1185">Reference proteome</keyword>
<dbReference type="PANTHER" id="PTHR42932">
    <property type="entry name" value="GENERAL STRESS PROTEIN 20U"/>
    <property type="match status" value="1"/>
</dbReference>
<evidence type="ECO:0000259" key="3">
    <source>
        <dbReference type="Pfam" id="PF00210"/>
    </source>
</evidence>
<gene>
    <name evidence="4" type="ORF">SAMN04488071_2159</name>
</gene>